<reference evidence="1" key="1">
    <citation type="submission" date="2014-09" db="EMBL/GenBank/DDBJ databases">
        <authorList>
            <person name="Magalhaes I.L.F."/>
            <person name="Oliveira U."/>
            <person name="Santos F.R."/>
            <person name="Vidigal T.H.D.A."/>
            <person name="Brescovit A.D."/>
            <person name="Santos A.J."/>
        </authorList>
    </citation>
    <scope>NUCLEOTIDE SEQUENCE</scope>
    <source>
        <tissue evidence="1">Shoot tissue taken approximately 20 cm above the soil surface</tissue>
    </source>
</reference>
<protein>
    <submittedName>
        <fullName evidence="1">Uncharacterized protein</fullName>
    </submittedName>
</protein>
<organism evidence="1">
    <name type="scientific">Arundo donax</name>
    <name type="common">Giant reed</name>
    <name type="synonym">Donax arundinaceus</name>
    <dbReference type="NCBI Taxonomy" id="35708"/>
    <lineage>
        <taxon>Eukaryota</taxon>
        <taxon>Viridiplantae</taxon>
        <taxon>Streptophyta</taxon>
        <taxon>Embryophyta</taxon>
        <taxon>Tracheophyta</taxon>
        <taxon>Spermatophyta</taxon>
        <taxon>Magnoliopsida</taxon>
        <taxon>Liliopsida</taxon>
        <taxon>Poales</taxon>
        <taxon>Poaceae</taxon>
        <taxon>PACMAD clade</taxon>
        <taxon>Arundinoideae</taxon>
        <taxon>Arundineae</taxon>
        <taxon>Arundo</taxon>
    </lineage>
</organism>
<name>A0A0A9A3J5_ARUDO</name>
<evidence type="ECO:0000313" key="1">
    <source>
        <dbReference type="EMBL" id="JAD44528.1"/>
    </source>
</evidence>
<accession>A0A0A9A3J5</accession>
<proteinExistence type="predicted"/>
<reference evidence="1" key="2">
    <citation type="journal article" date="2015" name="Data Brief">
        <title>Shoot transcriptome of the giant reed, Arundo donax.</title>
        <authorList>
            <person name="Barrero R.A."/>
            <person name="Guerrero F.D."/>
            <person name="Moolhuijzen P."/>
            <person name="Goolsby J.A."/>
            <person name="Tidwell J."/>
            <person name="Bellgard S.E."/>
            <person name="Bellgard M.I."/>
        </authorList>
    </citation>
    <scope>NUCLEOTIDE SEQUENCE</scope>
    <source>
        <tissue evidence="1">Shoot tissue taken approximately 20 cm above the soil surface</tissue>
    </source>
</reference>
<dbReference type="AlphaFoldDB" id="A0A0A9A3J5"/>
<dbReference type="EMBL" id="GBRH01253367">
    <property type="protein sequence ID" value="JAD44528.1"/>
    <property type="molecule type" value="Transcribed_RNA"/>
</dbReference>
<sequence>MTNSSSSLNKTACTIRLNDIHFTLKLTLTNSIHHITLHRIQNP</sequence>